<accession>A0A537ISH4</accession>
<dbReference type="Pfam" id="PF02894">
    <property type="entry name" value="GFO_IDH_MocA_C"/>
    <property type="match status" value="1"/>
</dbReference>
<evidence type="ECO:0000256" key="1">
    <source>
        <dbReference type="ARBA" id="ARBA00010928"/>
    </source>
</evidence>
<comment type="caution">
    <text evidence="4">The sequence shown here is derived from an EMBL/GenBank/DDBJ whole genome shotgun (WGS) entry which is preliminary data.</text>
</comment>
<gene>
    <name evidence="4" type="ORF">E6H05_08490</name>
</gene>
<dbReference type="InterPro" id="IPR051450">
    <property type="entry name" value="Gfo/Idh/MocA_Oxidoreductases"/>
</dbReference>
<feature type="domain" description="Gfo/Idh/MocA-like oxidoreductase C-terminal" evidence="3">
    <location>
        <begin position="160"/>
        <end position="344"/>
    </location>
</feature>
<name>A0A537ISH4_9BACT</name>
<comment type="similarity">
    <text evidence="1">Belongs to the Gfo/Idh/MocA family.</text>
</comment>
<organism evidence="4 5">
    <name type="scientific">Candidatus Segetimicrobium genomatis</name>
    <dbReference type="NCBI Taxonomy" id="2569760"/>
    <lineage>
        <taxon>Bacteria</taxon>
        <taxon>Bacillati</taxon>
        <taxon>Candidatus Sysuimicrobiota</taxon>
        <taxon>Candidatus Sysuimicrobiia</taxon>
        <taxon>Candidatus Sysuimicrobiales</taxon>
        <taxon>Candidatus Segetimicrobiaceae</taxon>
        <taxon>Candidatus Segetimicrobium</taxon>
    </lineage>
</organism>
<dbReference type="InterPro" id="IPR000683">
    <property type="entry name" value="Gfo/Idh/MocA-like_OxRdtase_N"/>
</dbReference>
<dbReference type="PANTHER" id="PTHR43377">
    <property type="entry name" value="BILIVERDIN REDUCTASE A"/>
    <property type="match status" value="1"/>
</dbReference>
<dbReference type="InterPro" id="IPR036291">
    <property type="entry name" value="NAD(P)-bd_dom_sf"/>
</dbReference>
<sequence>MSSMPATVDVIPTPSASVRRTAGSRGRLRLGIVGCGAIAESAHLPAALRSDRVDLVALADANKARLRYLQGQFGLRVAAASDYRELFDQVAAVVIALPNSLHAPVALQFLRRGIHVLCEKPLAPTSGECGELCEAARSNHVVLAVGYVTRFFPSTELTRTLLEEGLLGQLTSFDYEAGTARGWETISGYNLIRSSAGGGVLVVSGSHFMDRLLYLFGQPDVIRYEDDSRGGVEANCRIIVTCQVQGRSLPGEITFSRTHTLANRLRICGENGLLEVREGEARVVTFRPRRGGREHQISGGPAPKDGDYFRMQLEDFVDAIQSSTEPRVNGEQGSRSVALMEHCYGMATRIQEPWVDATLPRLWAGALRSDQP</sequence>
<dbReference type="Proteomes" id="UP000318834">
    <property type="component" value="Unassembled WGS sequence"/>
</dbReference>
<dbReference type="PANTHER" id="PTHR43377:SF1">
    <property type="entry name" value="BILIVERDIN REDUCTASE A"/>
    <property type="match status" value="1"/>
</dbReference>
<dbReference type="EMBL" id="VBAP01000060">
    <property type="protein sequence ID" value="TMI73992.1"/>
    <property type="molecule type" value="Genomic_DNA"/>
</dbReference>
<dbReference type="InterPro" id="IPR004104">
    <property type="entry name" value="Gfo/Idh/MocA-like_OxRdtase_C"/>
</dbReference>
<dbReference type="AlphaFoldDB" id="A0A537ISH4"/>
<evidence type="ECO:0000259" key="2">
    <source>
        <dbReference type="Pfam" id="PF01408"/>
    </source>
</evidence>
<protein>
    <submittedName>
        <fullName evidence="4">Gfo/Idh/MocA family oxidoreductase</fullName>
    </submittedName>
</protein>
<proteinExistence type="inferred from homology"/>
<reference evidence="4 5" key="1">
    <citation type="journal article" date="2019" name="Nat. Microbiol.">
        <title>Mediterranean grassland soil C-N compound turnover is dependent on rainfall and depth, and is mediated by genomically divergent microorganisms.</title>
        <authorList>
            <person name="Diamond S."/>
            <person name="Andeer P.F."/>
            <person name="Li Z."/>
            <person name="Crits-Christoph A."/>
            <person name="Burstein D."/>
            <person name="Anantharaman K."/>
            <person name="Lane K.R."/>
            <person name="Thomas B.C."/>
            <person name="Pan C."/>
            <person name="Northen T.R."/>
            <person name="Banfield J.F."/>
        </authorList>
    </citation>
    <scope>NUCLEOTIDE SEQUENCE [LARGE SCALE GENOMIC DNA]</scope>
    <source>
        <strain evidence="4">NP_8</strain>
    </source>
</reference>
<dbReference type="SUPFAM" id="SSF55347">
    <property type="entry name" value="Glyceraldehyde-3-phosphate dehydrogenase-like, C-terminal domain"/>
    <property type="match status" value="1"/>
</dbReference>
<feature type="domain" description="Gfo/Idh/MocA-like oxidoreductase N-terminal" evidence="2">
    <location>
        <begin position="29"/>
        <end position="147"/>
    </location>
</feature>
<evidence type="ECO:0000259" key="3">
    <source>
        <dbReference type="Pfam" id="PF02894"/>
    </source>
</evidence>
<dbReference type="Gene3D" id="3.30.360.10">
    <property type="entry name" value="Dihydrodipicolinate Reductase, domain 2"/>
    <property type="match status" value="1"/>
</dbReference>
<evidence type="ECO:0000313" key="4">
    <source>
        <dbReference type="EMBL" id="TMI73992.1"/>
    </source>
</evidence>
<dbReference type="GO" id="GO:0000166">
    <property type="term" value="F:nucleotide binding"/>
    <property type="evidence" value="ECO:0007669"/>
    <property type="project" value="InterPro"/>
</dbReference>
<dbReference type="SUPFAM" id="SSF51735">
    <property type="entry name" value="NAD(P)-binding Rossmann-fold domains"/>
    <property type="match status" value="1"/>
</dbReference>
<evidence type="ECO:0000313" key="5">
    <source>
        <dbReference type="Proteomes" id="UP000318834"/>
    </source>
</evidence>
<dbReference type="Gene3D" id="3.40.50.720">
    <property type="entry name" value="NAD(P)-binding Rossmann-like Domain"/>
    <property type="match status" value="1"/>
</dbReference>
<dbReference type="Pfam" id="PF01408">
    <property type="entry name" value="GFO_IDH_MocA"/>
    <property type="match status" value="1"/>
</dbReference>